<accession>A0A1C4DI38</accession>
<dbReference type="Pfam" id="PF01844">
    <property type="entry name" value="HNH"/>
    <property type="match status" value="1"/>
</dbReference>
<dbReference type="RefSeq" id="WP_087986111.1">
    <property type="nucleotide sequence ID" value="NZ_FMBI01000028.1"/>
</dbReference>
<sequence>MNLNSMVNSALKEKEISKHSWALKSNNIAMKKMDKSSFINNETGIPIDIRSFFEIDVMKENSNFQITLEFMNQDYLARIRKGLGEKARTKLLWPSKLTEYVQMKYPNIYEEFRKDNKVDDNVPYMIFKKIDKKYYKVSFSTSLEEYEGIGSVQVASTSKLEPVKRNREYSSYGEEIRDSVVYEYLFNAKSHRWIDENILGLDSKESKGYQAMGILHHIGIKNDHKGIFEGINISDALSLLQKEMEDFNPIKDVLIRLSEEAITITLDTHVDEEDDFPEGKEKFRLHRYRERNNKLVKQAKERFIQVHGRLYCEACGMDFEQVYGDRGKNFIEAHHRKPISEMKNDETTKIEDLAMLCPNCHSMIHRKPLVTVEELRVLIQSQGKFV</sequence>
<dbReference type="GO" id="GO:0008270">
    <property type="term" value="F:zinc ion binding"/>
    <property type="evidence" value="ECO:0007669"/>
    <property type="project" value="InterPro"/>
</dbReference>
<dbReference type="GO" id="GO:0004519">
    <property type="term" value="F:endonuclease activity"/>
    <property type="evidence" value="ECO:0007669"/>
    <property type="project" value="UniProtKB-KW"/>
</dbReference>
<name>A0A1C4DI38_BACTU</name>
<keyword evidence="2" id="KW-0378">Hydrolase</keyword>
<reference evidence="2 3" key="1">
    <citation type="submission" date="2016-08" db="EMBL/GenBank/DDBJ databases">
        <authorList>
            <person name="Seilhamer J.J."/>
        </authorList>
    </citation>
    <scope>NUCLEOTIDE SEQUENCE [LARGE SCALE GENOMIC DNA]</scope>
    <source>
        <strain evidence="2 3">IEBC_T61001</strain>
    </source>
</reference>
<feature type="domain" description="HNH" evidence="1">
    <location>
        <begin position="312"/>
        <end position="366"/>
    </location>
</feature>
<protein>
    <submittedName>
        <fullName evidence="2">HNH endonuclease</fullName>
    </submittedName>
</protein>
<dbReference type="Gene3D" id="1.10.30.50">
    <property type="match status" value="1"/>
</dbReference>
<dbReference type="CDD" id="cd00085">
    <property type="entry name" value="HNHc"/>
    <property type="match status" value="1"/>
</dbReference>
<dbReference type="InterPro" id="IPR003615">
    <property type="entry name" value="HNH_nuc"/>
</dbReference>
<organism evidence="2 3">
    <name type="scientific">Bacillus thuringiensis</name>
    <dbReference type="NCBI Taxonomy" id="1428"/>
    <lineage>
        <taxon>Bacteria</taxon>
        <taxon>Bacillati</taxon>
        <taxon>Bacillota</taxon>
        <taxon>Bacilli</taxon>
        <taxon>Bacillales</taxon>
        <taxon>Bacillaceae</taxon>
        <taxon>Bacillus</taxon>
        <taxon>Bacillus cereus group</taxon>
    </lineage>
</organism>
<dbReference type="GO" id="GO:0003676">
    <property type="term" value="F:nucleic acid binding"/>
    <property type="evidence" value="ECO:0007669"/>
    <property type="project" value="InterPro"/>
</dbReference>
<gene>
    <name evidence="2" type="ORF">BTT61001_02431</name>
</gene>
<dbReference type="Proteomes" id="UP000195991">
    <property type="component" value="Unassembled WGS sequence"/>
</dbReference>
<evidence type="ECO:0000259" key="1">
    <source>
        <dbReference type="Pfam" id="PF01844"/>
    </source>
</evidence>
<dbReference type="EMBL" id="FMBI01000028">
    <property type="protein sequence ID" value="SCC30956.1"/>
    <property type="molecule type" value="Genomic_DNA"/>
</dbReference>
<dbReference type="InterPro" id="IPR002711">
    <property type="entry name" value="HNH"/>
</dbReference>
<dbReference type="AlphaFoldDB" id="A0A1C4DI38"/>
<proteinExistence type="predicted"/>
<keyword evidence="2" id="KW-0255">Endonuclease</keyword>
<evidence type="ECO:0000313" key="2">
    <source>
        <dbReference type="EMBL" id="SCC30956.1"/>
    </source>
</evidence>
<evidence type="ECO:0000313" key="3">
    <source>
        <dbReference type="Proteomes" id="UP000195991"/>
    </source>
</evidence>
<keyword evidence="2" id="KW-0540">Nuclease</keyword>